<dbReference type="GeneID" id="93076108"/>
<protein>
    <recommendedName>
        <fullName evidence="5">Rho termination factor N-terminal domain-containing protein</fullName>
    </recommendedName>
</protein>
<sequence length="95" mass="10524">MYKITAPNNQYTGLSAGVNFSNGVGLTGRKELVNWFKEHKYKVEEIKDESKSVDDMTVDELKAYAEGKGIDLTGLTKKDDILKKIKGSTPDPEGK</sequence>
<dbReference type="Proteomes" id="UP000030905">
    <property type="component" value="Chromosome"/>
</dbReference>
<dbReference type="KEGG" id="cpat:CLPA_c40330"/>
<proteinExistence type="predicted"/>
<reference evidence="1 4" key="1">
    <citation type="journal article" date="2015" name="Genome Announc.">
        <title>Complete Genome Sequence of the Nitrogen-Fixing and Solvent-Producing Clostridium pasteurianum DSM 525.</title>
        <authorList>
            <person name="Poehlein A."/>
            <person name="Grosse-Honebrink A."/>
            <person name="Zhang Y."/>
            <person name="Minton N.P."/>
            <person name="Daniel R."/>
        </authorList>
    </citation>
    <scope>NUCLEOTIDE SEQUENCE [LARGE SCALE GENOMIC DNA]</scope>
    <source>
        <strain evidence="1">DSM 525</strain>
        <strain evidence="4">DSM 525 / ATCC 6013</strain>
    </source>
</reference>
<dbReference type="eggNOG" id="ENOG5033AF3">
    <property type="taxonomic scope" value="Bacteria"/>
</dbReference>
<evidence type="ECO:0000313" key="2">
    <source>
        <dbReference type="EMBL" id="KRU13925.1"/>
    </source>
</evidence>
<name>A0A0H3J9M1_CLOPA</name>
<dbReference type="AlphaFoldDB" id="A0A0H3J9M1"/>
<keyword evidence="4" id="KW-1185">Reference proteome</keyword>
<dbReference type="EMBL" id="JPGY02000001">
    <property type="protein sequence ID" value="KRU13925.1"/>
    <property type="molecule type" value="Genomic_DNA"/>
</dbReference>
<reference evidence="2" key="2">
    <citation type="submission" date="2015-10" db="EMBL/GenBank/DDBJ databases">
        <title>Improved Draft Genome Sequence of Clostridium pasteurianum Strain ATCC 6013 (DSM 525) Using a Hybrid Next-Generation Sequencing Approach.</title>
        <authorList>
            <person name="Pyne M.E."/>
            <person name="Utturkar S.M."/>
            <person name="Brown S.D."/>
            <person name="Moo-Young M."/>
            <person name="Chung D.A."/>
            <person name="Chou P.C."/>
        </authorList>
    </citation>
    <scope>NUCLEOTIDE SEQUENCE</scope>
    <source>
        <strain evidence="2">ATCC 6013</strain>
    </source>
</reference>
<evidence type="ECO:0000313" key="1">
    <source>
        <dbReference type="EMBL" id="AJA54050.1"/>
    </source>
</evidence>
<gene>
    <name evidence="1" type="ORF">CLPA_c40330</name>
    <name evidence="2" type="ORF">CP6013_03181</name>
</gene>
<reference evidence="2 3" key="3">
    <citation type="journal article" name="Genome Announc.">
        <title>Improved Draft Genome Sequence of Clostridium pasteurianum Strain ATCC 6013 (DSM 525) Using a Hybrid Next-Generation Sequencing Approach.</title>
        <authorList>
            <person name="Pyne M.E."/>
            <person name="Utturkar S."/>
            <person name="Brown S.D."/>
            <person name="Moo-Young M."/>
            <person name="Chung D.A."/>
            <person name="Chou C.P."/>
        </authorList>
    </citation>
    <scope>NUCLEOTIDE SEQUENCE [LARGE SCALE GENOMIC DNA]</scope>
    <source>
        <strain evidence="2 3">ATCC 6013</strain>
    </source>
</reference>
<dbReference type="Proteomes" id="UP000028042">
    <property type="component" value="Unassembled WGS sequence"/>
</dbReference>
<dbReference type="KEGG" id="cpae:CPAST_c40330"/>
<dbReference type="RefSeq" id="WP_003444957.1">
    <property type="nucleotide sequence ID" value="NZ_ANZB01000006.1"/>
</dbReference>
<organism evidence="1 4">
    <name type="scientific">Clostridium pasteurianum DSM 525 = ATCC 6013</name>
    <dbReference type="NCBI Taxonomy" id="1262449"/>
    <lineage>
        <taxon>Bacteria</taxon>
        <taxon>Bacillati</taxon>
        <taxon>Bacillota</taxon>
        <taxon>Clostridia</taxon>
        <taxon>Eubacteriales</taxon>
        <taxon>Clostridiaceae</taxon>
        <taxon>Clostridium</taxon>
    </lineage>
</organism>
<dbReference type="EMBL" id="CP009268">
    <property type="protein sequence ID" value="AJA54050.1"/>
    <property type="molecule type" value="Genomic_DNA"/>
</dbReference>
<evidence type="ECO:0000313" key="3">
    <source>
        <dbReference type="Proteomes" id="UP000028042"/>
    </source>
</evidence>
<evidence type="ECO:0000313" key="4">
    <source>
        <dbReference type="Proteomes" id="UP000030905"/>
    </source>
</evidence>
<evidence type="ECO:0008006" key="5">
    <source>
        <dbReference type="Google" id="ProtNLM"/>
    </source>
</evidence>
<accession>A0A0H3J9M1</accession>
<dbReference type="PATRIC" id="fig|1262449.3.peg.2098"/>